<name>A0AA86NCV4_9EUKA</name>
<evidence type="ECO:0000313" key="1">
    <source>
        <dbReference type="EMBL" id="CAI9916926.1"/>
    </source>
</evidence>
<reference evidence="2 3" key="2">
    <citation type="submission" date="2024-07" db="EMBL/GenBank/DDBJ databases">
        <authorList>
            <person name="Akdeniz Z."/>
        </authorList>
    </citation>
    <scope>NUCLEOTIDE SEQUENCE [LARGE SCALE GENOMIC DNA]</scope>
</reference>
<dbReference type="EMBL" id="CATOUU010000116">
    <property type="protein sequence ID" value="CAI9916926.1"/>
    <property type="molecule type" value="Genomic_DNA"/>
</dbReference>
<organism evidence="1">
    <name type="scientific">Hexamita inflata</name>
    <dbReference type="NCBI Taxonomy" id="28002"/>
    <lineage>
        <taxon>Eukaryota</taxon>
        <taxon>Metamonada</taxon>
        <taxon>Diplomonadida</taxon>
        <taxon>Hexamitidae</taxon>
        <taxon>Hexamitinae</taxon>
        <taxon>Hexamita</taxon>
    </lineage>
</organism>
<proteinExistence type="predicted"/>
<dbReference type="AlphaFoldDB" id="A0AA86NCV4"/>
<sequence length="161" mass="18862">MNNKNQLLNKKYSSSQTVLQNLKVQKQEFRPPADSVSHKKKLDWVRTQYLFGVYEIESLNSSVHPSANQIHLNTYKPFQKKNQQQLITQQIHKQIENNMQMIPQVKQPQIQLSRPQTAEKYLPAIILNGKSQISKERPKSAKGFQLRNKYQEVLDSFKNVE</sequence>
<evidence type="ECO:0000313" key="3">
    <source>
        <dbReference type="Proteomes" id="UP001642409"/>
    </source>
</evidence>
<protein>
    <submittedName>
        <fullName evidence="2">Hypothetical_protein</fullName>
    </submittedName>
</protein>
<dbReference type="Proteomes" id="UP001642409">
    <property type="component" value="Unassembled WGS sequence"/>
</dbReference>
<reference evidence="1" key="1">
    <citation type="submission" date="2023-06" db="EMBL/GenBank/DDBJ databases">
        <authorList>
            <person name="Kurt Z."/>
        </authorList>
    </citation>
    <scope>NUCLEOTIDE SEQUENCE</scope>
</reference>
<accession>A0AA86NCV4</accession>
<gene>
    <name evidence="1" type="ORF">HINF_LOCUS4571</name>
    <name evidence="2" type="ORF">HINF_LOCUS60814</name>
</gene>
<keyword evidence="3" id="KW-1185">Reference proteome</keyword>
<comment type="caution">
    <text evidence="1">The sequence shown here is derived from an EMBL/GenBank/DDBJ whole genome shotgun (WGS) entry which is preliminary data.</text>
</comment>
<evidence type="ECO:0000313" key="2">
    <source>
        <dbReference type="EMBL" id="CAL6082022.1"/>
    </source>
</evidence>
<dbReference type="EMBL" id="CAXDID020000359">
    <property type="protein sequence ID" value="CAL6082022.1"/>
    <property type="molecule type" value="Genomic_DNA"/>
</dbReference>